<dbReference type="OrthoDB" id="271595at2759"/>
<name>A0A1Y1UNC1_9TREE</name>
<dbReference type="PANTHER" id="PTHR31668">
    <property type="entry name" value="GLUCOSE TRANSPORT TRANSCRIPTION REGULATOR RGT1-RELATED-RELATED"/>
    <property type="match status" value="1"/>
</dbReference>
<evidence type="ECO:0008006" key="5">
    <source>
        <dbReference type="Google" id="ProtNLM"/>
    </source>
</evidence>
<keyword evidence="4" id="KW-1185">Reference proteome</keyword>
<dbReference type="EMBL" id="NBSH01000002">
    <property type="protein sequence ID" value="ORX39543.1"/>
    <property type="molecule type" value="Genomic_DNA"/>
</dbReference>
<evidence type="ECO:0000313" key="3">
    <source>
        <dbReference type="EMBL" id="ORX39543.1"/>
    </source>
</evidence>
<dbReference type="PANTHER" id="PTHR31668:SF30">
    <property type="entry name" value="ZN(II)2CYS6 TRANSCRIPTION FACTOR (EUROFUNG)"/>
    <property type="match status" value="1"/>
</dbReference>
<sequence length="554" mass="61282">MTSFLASLASASLPSKSQERPMWEVSQSAEGDVTVSSATVGSSASGPNSFDPYQLAHNHTASQSLQWADTTGAPLDSRSPLNYWSILGSNGEDSRSTFPYFAWAQISNEFNEASEVFLPDPRAAGLDWSATEVRQEANSHPEAPHRFALPSNMNVERCLDIYFDLFRQWCPILDRRRLEEVFNLALSGKDAQACDLADSIAVLVETRINANSLSSSSTISGSRFVKLLERSQKPLREDDISIIKVVTALHIFLMWQIYGEGVASWLQFHQALTLGEMLGITDWRRKLVPAKPQTSDEEGLRLLYTLFIIERAHAILQHPTQNQALPSLRLPDDAYGVTAPFRVLLASNALDDFPMDHLRLFSLVRSQHMACWGETCDASCSIWNSESASRFQLDLGIELDIAVAKYEMSLQSPQIKLSVNLIISLAWFRDRFWTVCLRHGLIRPGGSPGLDHRFVLDNLGRLIGLLSGWQPSDFGVGLDYGAKLFSMAMTAISIINQAQSSNDSASELGLGQDVGTLKAELSGWVFQIIGLLSARTKEHDPLLKTLVRALAPVL</sequence>
<dbReference type="AlphaFoldDB" id="A0A1Y1UNC1"/>
<evidence type="ECO:0000313" key="4">
    <source>
        <dbReference type="Proteomes" id="UP000193218"/>
    </source>
</evidence>
<dbReference type="Proteomes" id="UP000193218">
    <property type="component" value="Unassembled WGS sequence"/>
</dbReference>
<comment type="caution">
    <text evidence="3">The sequence shown here is derived from an EMBL/GenBank/DDBJ whole genome shotgun (WGS) entry which is preliminary data.</text>
</comment>
<accession>A0A1Y1UNC1</accession>
<organism evidence="3 4">
    <name type="scientific">Kockovaella imperatae</name>
    <dbReference type="NCBI Taxonomy" id="4999"/>
    <lineage>
        <taxon>Eukaryota</taxon>
        <taxon>Fungi</taxon>
        <taxon>Dikarya</taxon>
        <taxon>Basidiomycota</taxon>
        <taxon>Agaricomycotina</taxon>
        <taxon>Tremellomycetes</taxon>
        <taxon>Tremellales</taxon>
        <taxon>Cuniculitremaceae</taxon>
        <taxon>Kockovaella</taxon>
    </lineage>
</organism>
<feature type="compositionally biased region" description="Low complexity" evidence="2">
    <location>
        <begin position="36"/>
        <end position="46"/>
    </location>
</feature>
<gene>
    <name evidence="3" type="ORF">BD324DRAFT_218986</name>
</gene>
<proteinExistence type="predicted"/>
<dbReference type="GeneID" id="33554016"/>
<keyword evidence="1" id="KW-0539">Nucleus</keyword>
<dbReference type="CDD" id="cd12148">
    <property type="entry name" value="fungal_TF_MHR"/>
    <property type="match status" value="1"/>
</dbReference>
<protein>
    <recommendedName>
        <fullName evidence="5">Transcription factor domain-containing protein</fullName>
    </recommendedName>
</protein>
<feature type="region of interest" description="Disordered" evidence="2">
    <location>
        <begin position="36"/>
        <end position="55"/>
    </location>
</feature>
<evidence type="ECO:0000256" key="1">
    <source>
        <dbReference type="ARBA" id="ARBA00023242"/>
    </source>
</evidence>
<dbReference type="InParanoid" id="A0A1Y1UNC1"/>
<dbReference type="STRING" id="4999.A0A1Y1UNC1"/>
<evidence type="ECO:0000256" key="2">
    <source>
        <dbReference type="SAM" id="MobiDB-lite"/>
    </source>
</evidence>
<dbReference type="InterPro" id="IPR050797">
    <property type="entry name" value="Carb_Metab_Trans_Reg"/>
</dbReference>
<reference evidence="3 4" key="1">
    <citation type="submission" date="2017-03" db="EMBL/GenBank/DDBJ databases">
        <title>Widespread Adenine N6-methylation of Active Genes in Fungi.</title>
        <authorList>
            <consortium name="DOE Joint Genome Institute"/>
            <person name="Mondo S.J."/>
            <person name="Dannebaum R.O."/>
            <person name="Kuo R.C."/>
            <person name="Louie K.B."/>
            <person name="Bewick A.J."/>
            <person name="Labutti K."/>
            <person name="Haridas S."/>
            <person name="Kuo A."/>
            <person name="Salamov A."/>
            <person name="Ahrendt S.R."/>
            <person name="Lau R."/>
            <person name="Bowen B.P."/>
            <person name="Lipzen A."/>
            <person name="Sullivan W."/>
            <person name="Andreopoulos W.B."/>
            <person name="Clum A."/>
            <person name="Lindquist E."/>
            <person name="Daum C."/>
            <person name="Northen T.R."/>
            <person name="Ramamoorthy G."/>
            <person name="Schmitz R.J."/>
            <person name="Gryganskyi A."/>
            <person name="Culley D."/>
            <person name="Magnuson J."/>
            <person name="James T.Y."/>
            <person name="O'Malley M.A."/>
            <person name="Stajich J.E."/>
            <person name="Spatafora J.W."/>
            <person name="Visel A."/>
            <person name="Grigoriev I.V."/>
        </authorList>
    </citation>
    <scope>NUCLEOTIDE SEQUENCE [LARGE SCALE GENOMIC DNA]</scope>
    <source>
        <strain evidence="3 4">NRRL Y-17943</strain>
    </source>
</reference>
<dbReference type="RefSeq" id="XP_021873328.1">
    <property type="nucleotide sequence ID" value="XM_022012208.1"/>
</dbReference>